<dbReference type="EMBL" id="CAJNOT010000687">
    <property type="protein sequence ID" value="CAF1055662.1"/>
    <property type="molecule type" value="Genomic_DNA"/>
</dbReference>
<feature type="compositionally biased region" description="Polar residues" evidence="5">
    <location>
        <begin position="1447"/>
        <end position="1457"/>
    </location>
</feature>
<feature type="compositionally biased region" description="Low complexity" evidence="5">
    <location>
        <begin position="1466"/>
        <end position="1478"/>
    </location>
</feature>
<name>A0A814KT11_9BILA</name>
<feature type="compositionally biased region" description="Low complexity" evidence="5">
    <location>
        <begin position="1614"/>
        <end position="1624"/>
    </location>
</feature>
<evidence type="ECO:0000259" key="6">
    <source>
        <dbReference type="PROSITE" id="PS50966"/>
    </source>
</evidence>
<keyword evidence="2 4" id="KW-0863">Zinc-finger</keyword>
<dbReference type="InterPro" id="IPR057945">
    <property type="entry name" value="TPR_ZSWIM8"/>
</dbReference>
<dbReference type="PROSITE" id="PS50966">
    <property type="entry name" value="ZF_SWIM"/>
    <property type="match status" value="1"/>
</dbReference>
<organism evidence="7 9">
    <name type="scientific">Rotaria sordida</name>
    <dbReference type="NCBI Taxonomy" id="392033"/>
    <lineage>
        <taxon>Eukaryota</taxon>
        <taxon>Metazoa</taxon>
        <taxon>Spiralia</taxon>
        <taxon>Gnathifera</taxon>
        <taxon>Rotifera</taxon>
        <taxon>Eurotatoria</taxon>
        <taxon>Bdelloidea</taxon>
        <taxon>Philodinida</taxon>
        <taxon>Philodinidae</taxon>
        <taxon>Rotaria</taxon>
    </lineage>
</organism>
<feature type="region of interest" description="Disordered" evidence="5">
    <location>
        <begin position="1195"/>
        <end position="1226"/>
    </location>
</feature>
<evidence type="ECO:0000256" key="3">
    <source>
        <dbReference type="ARBA" id="ARBA00022833"/>
    </source>
</evidence>
<dbReference type="InterPro" id="IPR048370">
    <property type="entry name" value="ZSWIM4-8_C"/>
</dbReference>
<dbReference type="Pfam" id="PF21055">
    <property type="entry name" value="ZSWIM4-8_C"/>
    <property type="match status" value="1"/>
</dbReference>
<feature type="domain" description="SWIM-type" evidence="6">
    <location>
        <begin position="243"/>
        <end position="279"/>
    </location>
</feature>
<evidence type="ECO:0000313" key="9">
    <source>
        <dbReference type="Proteomes" id="UP000663864"/>
    </source>
</evidence>
<reference evidence="7" key="1">
    <citation type="submission" date="2021-02" db="EMBL/GenBank/DDBJ databases">
        <authorList>
            <person name="Nowell W R."/>
        </authorList>
    </citation>
    <scope>NUCLEOTIDE SEQUENCE</scope>
</reference>
<sequence length="1866" mass="210713">MTSNNTGENDTSVIFGTNGIFIPSTSLHPSTTTSTNNNNNNNINNNNHYEPLAGDMLDAELDSDPQMSDSELSWQSVTDVDSLTATNHWRGWKQQTITTTTSSIPIKHITHNSSSPIISSTLCFSSLDTSNEDRIPTLVDLSAKTIAQHIPFELVERYNQPEQPVPENLQLKIAFWSFPNGIEDIRLYTCVANGSTDEFIKAETLQQAKAVQNMLQIGFHLSAQVYEINSITNNTTKTTAQYYHVSIIFDRKKITSCHCTCNNSSSWCSHIVAVCLCRIAQPENCCLRAPVSESLSRLKIDQLRKFAQYLIWEIPQQFLPKAQSLLDELLSDKPTNVNMLQGAPDPTAGGLSSDISVWYLDETSLQENITKTLHRFCQPTPQVVGDVTYLTSPPILATTEYSNLLRPLRGREPEGMWNLLQIVREMLARHDLNGTQLLDILTRQCLAQEQIIQWWFTTKVSNVYNERGTNGLKPHNTSLVQQASSALCDEIVQIWRLIALNPRLNNDERNIIYMKLCSWHLSIIERICKQKTTTTNISTTTNGVYTTSTINLNNDRTLNQKRRDIDIFPGFLPAIEICQIDWNNYPYYPNKIEENNNNNNQRLWSEYIRSYDELLTDGYTKLNSNTNINLNIQQQIISHPILNVHEEINSIVHDNNDIINNNEKCQDIDSGEESCSGGINIDQQSSSNSSDECRIYFSDQQQQQQSLIKLQQIKPTTTIEPYIFKILKIINDPLQIAFVRCEALRIHGYHHEVFKLAKELADYMLNNEEYSSSSQAYLDVHISDYAQFPIARCAFLCTILNESIEYQQLAFRIGLLGLEICRIPATTKALEVRLLNCEQEICQELKKIILGQNEIDILRQRAEHLCTRLLNIRDDGILLPLSLATYIFETLRSLSLYRININSNSNLSLSQNFSILSSIENNNQLNDSDELLAFDTAICALGAKCYISEAQNPILCEGIRRQRSDLALNLLTLYKDDQGRLIQILDKLLDRDIHVLFKNPNINPFNVGSKKLNQTSILSQQTNTNSSLLSSSSSSSVSNRSQHKKLLTTTTTTASNINGEQLTEIDSSGLDESEGENFDQKAWEAKFRCLNLKTSSKRISNGFTSIDSSAPETNSSDNSPTVSRRNIRISSSKANADSESDSERDTIQRNVRNESPSRMDMNISSPEILSSPTLHLTTTTTTTTRNTSTIPKSINLQQQQQQQSSPNSHILKHSRGHMNTSNGKNRSPCIPNQPSEALCHFMFELAKTLVQRAGGTTSTSLFVGPTHNYPPPHRNLHLCAITIALYALGVNNHVQINWMIRTYSSLVSWITSTAIDIGLQAILILIECWEGQLTPPECAAIADRASRSRDNAVVRTAAELALSTLKYAHALNAAEIRQALAQCKEQNIDMLERALTTIENATRDGNLVFIDILFEVAKRWYEMYYERTGDSLNSDDDTTVVDIRQTFDNNPTVTPTNPIDLHWTHTNSTNSSSTTISPSPMMYTTNNQNTNFSTPFQSHPSTHFNTHAYMIQAQHGPPPPPPPPPPMHHHQLGSFHQQVPYQQIIPIQYSSQQQQHFAFHTGPTNNFHPHSHHHRHPPPPQMANAILVSPGNFPTAYTVHHVTQTGNPQIYSPNQNQQQQQQQQTFYPIRQIPLVISPVTEPNVSPSATTTTQQTNVTSPSTTPSAEQQQQQQQQTDPNHRQYLLNAFRVGMLAMNTLALERARQNHAHMERRSEQNHPTPRYGEDVKWLLKIALKLGNAELQEFVTTATAVIVNPYLLHSLAFNIYNVSQNNPNGSSSNQILRLPFVQSLMQKCLHAYTRCVHNKMAHMTTNNDIEELTSLMKHARSAFLFMGNTSDYQGLMNFVKTSKKCKKDVYPRLWQAIQN</sequence>
<feature type="region of interest" description="Disordered" evidence="5">
    <location>
        <begin position="26"/>
        <end position="51"/>
    </location>
</feature>
<keyword evidence="1" id="KW-0479">Metal-binding</keyword>
<dbReference type="PANTHER" id="PTHR22619:SF1">
    <property type="entry name" value="ZINC FINGER SWIM DOMAIN-CONTAINING PROTEIN 8"/>
    <property type="match status" value="1"/>
</dbReference>
<evidence type="ECO:0000256" key="1">
    <source>
        <dbReference type="ARBA" id="ARBA00022723"/>
    </source>
</evidence>
<dbReference type="EMBL" id="CAJOBD010000106">
    <property type="protein sequence ID" value="CAF3577542.1"/>
    <property type="molecule type" value="Genomic_DNA"/>
</dbReference>
<dbReference type="GO" id="GO:0008270">
    <property type="term" value="F:zinc ion binding"/>
    <property type="evidence" value="ECO:0007669"/>
    <property type="project" value="UniProtKB-KW"/>
</dbReference>
<dbReference type="Proteomes" id="UP000663836">
    <property type="component" value="Unassembled WGS sequence"/>
</dbReference>
<feature type="compositionally biased region" description="Low complexity" evidence="5">
    <location>
        <begin position="1023"/>
        <end position="1040"/>
    </location>
</feature>
<feature type="compositionally biased region" description="Low complexity" evidence="5">
    <location>
        <begin position="26"/>
        <end position="47"/>
    </location>
</feature>
<feature type="region of interest" description="Disordered" evidence="5">
    <location>
        <begin position="1513"/>
        <end position="1532"/>
    </location>
</feature>
<evidence type="ECO:0000313" key="7">
    <source>
        <dbReference type="EMBL" id="CAF1055662.1"/>
    </source>
</evidence>
<feature type="region of interest" description="Disordered" evidence="5">
    <location>
        <begin position="1103"/>
        <end position="1165"/>
    </location>
</feature>
<dbReference type="Proteomes" id="UP000663864">
    <property type="component" value="Unassembled WGS sequence"/>
</dbReference>
<feature type="compositionally biased region" description="Polar residues" evidence="5">
    <location>
        <begin position="1054"/>
        <end position="1066"/>
    </location>
</feature>
<evidence type="ECO:0000256" key="2">
    <source>
        <dbReference type="ARBA" id="ARBA00022771"/>
    </source>
</evidence>
<dbReference type="GO" id="GO:0031462">
    <property type="term" value="C:Cul2-RING ubiquitin ligase complex"/>
    <property type="evidence" value="ECO:0007669"/>
    <property type="project" value="TreeGrafter"/>
</dbReference>
<feature type="region of interest" description="Disordered" evidence="5">
    <location>
        <begin position="1605"/>
        <end position="1624"/>
    </location>
</feature>
<feature type="region of interest" description="Disordered" evidence="5">
    <location>
        <begin position="1559"/>
        <end position="1585"/>
    </location>
</feature>
<dbReference type="Pfam" id="PF25572">
    <property type="entry name" value="TPR_ZSWIM8"/>
    <property type="match status" value="1"/>
</dbReference>
<proteinExistence type="predicted"/>
<dbReference type="InterPro" id="IPR007527">
    <property type="entry name" value="Znf_SWIM"/>
</dbReference>
<feature type="compositionally biased region" description="Basic and acidic residues" evidence="5">
    <location>
        <begin position="1141"/>
        <end position="1157"/>
    </location>
</feature>
<feature type="region of interest" description="Disordered" evidence="5">
    <location>
        <begin position="1639"/>
        <end position="1677"/>
    </location>
</feature>
<feature type="compositionally biased region" description="Polar residues" evidence="5">
    <location>
        <begin position="1103"/>
        <end position="1137"/>
    </location>
</feature>
<keyword evidence="3" id="KW-0862">Zinc</keyword>
<evidence type="ECO:0000313" key="8">
    <source>
        <dbReference type="EMBL" id="CAF3577542.1"/>
    </source>
</evidence>
<gene>
    <name evidence="8" type="ORF">JBS370_LOCUS2639</name>
    <name evidence="7" type="ORF">ZHD862_LOCUS15294</name>
</gene>
<feature type="compositionally biased region" description="Polar residues" evidence="5">
    <location>
        <begin position="1217"/>
        <end position="1226"/>
    </location>
</feature>
<dbReference type="PANTHER" id="PTHR22619">
    <property type="entry name" value="ZINC FINGER SWIM DOMAIN CONTAINING PROTEIN 4, 5, 6"/>
    <property type="match status" value="1"/>
</dbReference>
<evidence type="ECO:0000256" key="5">
    <source>
        <dbReference type="SAM" id="MobiDB-lite"/>
    </source>
</evidence>
<feature type="compositionally biased region" description="Low complexity" evidence="5">
    <location>
        <begin position="1644"/>
        <end position="1675"/>
    </location>
</feature>
<feature type="region of interest" description="Disordered" evidence="5">
    <location>
        <begin position="1023"/>
        <end position="1077"/>
    </location>
</feature>
<protein>
    <recommendedName>
        <fullName evidence="6">SWIM-type domain-containing protein</fullName>
    </recommendedName>
</protein>
<comment type="caution">
    <text evidence="7">The sequence shown here is derived from an EMBL/GenBank/DDBJ whole genome shotgun (WGS) entry which is preliminary data.</text>
</comment>
<accession>A0A814KT11</accession>
<evidence type="ECO:0000256" key="4">
    <source>
        <dbReference type="PROSITE-ProRule" id="PRU00325"/>
    </source>
</evidence>
<feature type="compositionally biased region" description="Pro residues" evidence="5">
    <location>
        <begin position="1516"/>
        <end position="1526"/>
    </location>
</feature>
<feature type="region of interest" description="Disordered" evidence="5">
    <location>
        <begin position="1447"/>
        <end position="1478"/>
    </location>
</feature>